<accession>A0ACC1MCS5</accession>
<keyword evidence="2" id="KW-1185">Reference proteome</keyword>
<gene>
    <name evidence="1" type="ORF">NUW54_g14673</name>
</gene>
<evidence type="ECO:0000313" key="1">
    <source>
        <dbReference type="EMBL" id="KAJ2956355.1"/>
    </source>
</evidence>
<dbReference type="EMBL" id="JANSHE010007789">
    <property type="protein sequence ID" value="KAJ2956355.1"/>
    <property type="molecule type" value="Genomic_DNA"/>
</dbReference>
<sequence length="114" mass="11960">MLVHPNPPRADDGAAASNDAASGSPLAKAAGTVAANVEAPADGLAMAIGTTAVAETEREAKVDVPASRRRAPVVVVFVIRVVEGRLHFVYRIRVCVGVRKRSIAGRHRGEINKK</sequence>
<name>A0ACC1MCS5_9APHY</name>
<comment type="caution">
    <text evidence="1">The sequence shown here is derived from an EMBL/GenBank/DDBJ whole genome shotgun (WGS) entry which is preliminary data.</text>
</comment>
<organism evidence="1 2">
    <name type="scientific">Trametes sanguinea</name>
    <dbReference type="NCBI Taxonomy" id="158606"/>
    <lineage>
        <taxon>Eukaryota</taxon>
        <taxon>Fungi</taxon>
        <taxon>Dikarya</taxon>
        <taxon>Basidiomycota</taxon>
        <taxon>Agaricomycotina</taxon>
        <taxon>Agaricomycetes</taxon>
        <taxon>Polyporales</taxon>
        <taxon>Polyporaceae</taxon>
        <taxon>Trametes</taxon>
    </lineage>
</organism>
<reference evidence="1" key="1">
    <citation type="submission" date="2022-08" db="EMBL/GenBank/DDBJ databases">
        <title>Genome Sequence of Pycnoporus sanguineus.</title>
        <authorList>
            <person name="Buettner E."/>
        </authorList>
    </citation>
    <scope>NUCLEOTIDE SEQUENCE</scope>
    <source>
        <strain evidence="1">CG-C14</strain>
    </source>
</reference>
<dbReference type="Proteomes" id="UP001144978">
    <property type="component" value="Unassembled WGS sequence"/>
</dbReference>
<proteinExistence type="predicted"/>
<protein>
    <submittedName>
        <fullName evidence="1">Uncharacterized protein</fullName>
    </submittedName>
</protein>
<evidence type="ECO:0000313" key="2">
    <source>
        <dbReference type="Proteomes" id="UP001144978"/>
    </source>
</evidence>